<feature type="transmembrane region" description="Helical" evidence="6">
    <location>
        <begin position="642"/>
        <end position="662"/>
    </location>
</feature>
<feature type="transmembrane region" description="Helical" evidence="6">
    <location>
        <begin position="694"/>
        <end position="716"/>
    </location>
</feature>
<dbReference type="GO" id="GO:0005524">
    <property type="term" value="F:ATP binding"/>
    <property type="evidence" value="ECO:0007669"/>
    <property type="project" value="UniProtKB-KW"/>
</dbReference>
<evidence type="ECO:0000259" key="7">
    <source>
        <dbReference type="Pfam" id="PF02687"/>
    </source>
</evidence>
<evidence type="ECO:0000256" key="4">
    <source>
        <dbReference type="ARBA" id="ARBA00022989"/>
    </source>
</evidence>
<dbReference type="InterPro" id="IPR003838">
    <property type="entry name" value="ABC3_permease_C"/>
</dbReference>
<evidence type="ECO:0000313" key="10">
    <source>
        <dbReference type="Proteomes" id="UP000326091"/>
    </source>
</evidence>
<feature type="domain" description="MacB-like periplasmic core" evidence="8">
    <location>
        <begin position="23"/>
        <end position="237"/>
    </location>
</feature>
<keyword evidence="3 6" id="KW-0812">Transmembrane</keyword>
<reference evidence="9 10" key="1">
    <citation type="submission" date="2019-09" db="EMBL/GenBank/DDBJ databases">
        <title>Commensal-derived Metabolites Govern Vibrio cholerae Pathogenesis in Host.</title>
        <authorList>
            <person name="Yoon S.S."/>
            <person name="Yoon M.Y."/>
        </authorList>
    </citation>
    <scope>NUCLEOTIDE SEQUENCE [LARGE SCALE GENOMIC DNA]</scope>
    <source>
        <strain evidence="9 10">VIC01</strain>
    </source>
</reference>
<proteinExistence type="predicted"/>
<dbReference type="EC" id="3.6.3.-" evidence="9"/>
<feature type="transmembrane region" description="Helical" evidence="6">
    <location>
        <begin position="20"/>
        <end position="37"/>
    </location>
</feature>
<sequence length="765" mass="86542">MKQIYYVIQALIHGRGANIIKIISLTLGITVSILIFAREAFEFSYDTCYDDYERLCIVKTVWFYNGGEHPSYITLGPVAGALLENFSEDLECATTTQQWWQNSAWFYNDHRFQTNAMTADSSFFKTMGVTVFTGDPNELNNPDVLFISRSLAKEMFASQDPVGKTVVYNKQMPMTVKGVYEDFPENSSLYRSQIVMSMATARKYDWGYWGWDGGDSYMACVRLRKSANLDNLNIKIKKYIEEIRQEKGVTISLVPIKDFRIDSGSSSMRMIGILIILATVILFIVTLNYVLISISSMSRRAKSIGVHKCNGAGSGSIFAMFMWETVVVLVISLLLMGFLLLNFRDMIEDILGVSLNGLFGWENIWAPLCVVLFLLIIGGVLPGQLFSRVPVTQVFHRYTDGKKGWKRPLLFVQFSGVAFIFSLLTLILTQSYHIISKNRGFDYERVAYADGAYFKKDSEAAHAIIKSFPYVEDLTSSSNLIVDGLSGSGVTTDDGKWLSMRWMMADKNFAPFMKLDFVKGRNLAAPDEILVNETFLRMMHWEENPVGRQVHDKDMIYGNIVGVMKDFSTENPAYVGIQPLFMTYQRTFGGMLQVRLKEPFDDNLKLLNEEVERALPQYDIIFSPFQKVIDGQNNDITNFRNAAILAAITILFITLMGLIGYINDEMQRRSKEIAIRKVNGAEASSILVLLSKDIFWISLPALVIGTVCAWYMGNIWMEQFAEVATFPVVYYIGVAFGVLVLIIGCVILKAWRIANENPVKSIKSE</sequence>
<evidence type="ECO:0000256" key="3">
    <source>
        <dbReference type="ARBA" id="ARBA00022692"/>
    </source>
</evidence>
<dbReference type="GO" id="GO:0022857">
    <property type="term" value="F:transmembrane transporter activity"/>
    <property type="evidence" value="ECO:0007669"/>
    <property type="project" value="TreeGrafter"/>
</dbReference>
<keyword evidence="9" id="KW-0067">ATP-binding</keyword>
<feature type="transmembrane region" description="Helical" evidence="6">
    <location>
        <begin position="728"/>
        <end position="751"/>
    </location>
</feature>
<keyword evidence="2" id="KW-1003">Cell membrane</keyword>
<dbReference type="Pfam" id="PF02687">
    <property type="entry name" value="FtsX"/>
    <property type="match status" value="2"/>
</dbReference>
<dbReference type="PANTHER" id="PTHR30572">
    <property type="entry name" value="MEMBRANE COMPONENT OF TRANSPORTER-RELATED"/>
    <property type="match status" value="1"/>
</dbReference>
<accession>A0A5P3ATN8</accession>
<feature type="transmembrane region" description="Helical" evidence="6">
    <location>
        <begin position="270"/>
        <end position="292"/>
    </location>
</feature>
<feature type="transmembrane region" description="Helical" evidence="6">
    <location>
        <begin position="408"/>
        <end position="428"/>
    </location>
</feature>
<dbReference type="InterPro" id="IPR050250">
    <property type="entry name" value="Macrolide_Exporter_MacB"/>
</dbReference>
<protein>
    <submittedName>
        <fullName evidence="9">Macrolide export ATP-binding/permease protein MacB</fullName>
        <ecNumber evidence="9">3.6.3.-</ecNumber>
    </submittedName>
</protein>
<keyword evidence="9" id="KW-0378">Hydrolase</keyword>
<evidence type="ECO:0000313" key="9">
    <source>
        <dbReference type="EMBL" id="QEW36444.1"/>
    </source>
</evidence>
<feature type="domain" description="ABC3 transporter permease C-terminal" evidence="7">
    <location>
        <begin position="645"/>
        <end position="758"/>
    </location>
</feature>
<dbReference type="AlphaFoldDB" id="A0A5P3ATN8"/>
<evidence type="ECO:0000256" key="1">
    <source>
        <dbReference type="ARBA" id="ARBA00004651"/>
    </source>
</evidence>
<dbReference type="PANTHER" id="PTHR30572:SF18">
    <property type="entry name" value="ABC-TYPE MACROLIDE FAMILY EXPORT SYSTEM PERMEASE COMPONENT 2"/>
    <property type="match status" value="1"/>
</dbReference>
<evidence type="ECO:0000256" key="5">
    <source>
        <dbReference type="ARBA" id="ARBA00023136"/>
    </source>
</evidence>
<evidence type="ECO:0000256" key="2">
    <source>
        <dbReference type="ARBA" id="ARBA00022475"/>
    </source>
</evidence>
<feature type="transmembrane region" description="Helical" evidence="6">
    <location>
        <begin position="364"/>
        <end position="387"/>
    </location>
</feature>
<keyword evidence="4 6" id="KW-1133">Transmembrane helix</keyword>
<name>A0A5P3ATN8_PHOVU</name>
<evidence type="ECO:0000259" key="8">
    <source>
        <dbReference type="Pfam" id="PF12704"/>
    </source>
</evidence>
<evidence type="ECO:0000256" key="6">
    <source>
        <dbReference type="SAM" id="Phobius"/>
    </source>
</evidence>
<dbReference type="GO" id="GO:0005886">
    <property type="term" value="C:plasma membrane"/>
    <property type="evidence" value="ECO:0007669"/>
    <property type="project" value="UniProtKB-SubCell"/>
</dbReference>
<dbReference type="RefSeq" id="WP_151061730.1">
    <property type="nucleotide sequence ID" value="NZ_CP043529.1"/>
</dbReference>
<organism evidence="9 10">
    <name type="scientific">Phocaeicola vulgatus</name>
    <name type="common">Bacteroides vulgatus</name>
    <dbReference type="NCBI Taxonomy" id="821"/>
    <lineage>
        <taxon>Bacteria</taxon>
        <taxon>Pseudomonadati</taxon>
        <taxon>Bacteroidota</taxon>
        <taxon>Bacteroidia</taxon>
        <taxon>Bacteroidales</taxon>
        <taxon>Bacteroidaceae</taxon>
        <taxon>Phocaeicola</taxon>
    </lineage>
</organism>
<feature type="transmembrane region" description="Helical" evidence="6">
    <location>
        <begin position="326"/>
        <end position="344"/>
    </location>
</feature>
<dbReference type="InterPro" id="IPR025857">
    <property type="entry name" value="MacB_PCD"/>
</dbReference>
<comment type="subcellular location">
    <subcellularLocation>
        <location evidence="1">Cell membrane</location>
        <topology evidence="1">Multi-pass membrane protein</topology>
    </subcellularLocation>
</comment>
<keyword evidence="5 6" id="KW-0472">Membrane</keyword>
<dbReference type="GO" id="GO:0016787">
    <property type="term" value="F:hydrolase activity"/>
    <property type="evidence" value="ECO:0007669"/>
    <property type="project" value="UniProtKB-KW"/>
</dbReference>
<dbReference type="Pfam" id="PF12704">
    <property type="entry name" value="MacB_PCD"/>
    <property type="match status" value="1"/>
</dbReference>
<dbReference type="EMBL" id="CP043529">
    <property type="protein sequence ID" value="QEW36444.1"/>
    <property type="molecule type" value="Genomic_DNA"/>
</dbReference>
<keyword evidence="9" id="KW-0547">Nucleotide-binding</keyword>
<dbReference type="Proteomes" id="UP000326091">
    <property type="component" value="Chromosome"/>
</dbReference>
<feature type="domain" description="ABC3 transporter permease C-terminal" evidence="7">
    <location>
        <begin position="275"/>
        <end position="388"/>
    </location>
</feature>
<gene>
    <name evidence="9" type="primary">macB_6</name>
    <name evidence="9" type="ORF">VIC01_01996</name>
</gene>